<dbReference type="EMBL" id="QOVF01000001">
    <property type="protein sequence ID" value="KAA0696902.1"/>
    <property type="molecule type" value="Genomic_DNA"/>
</dbReference>
<gene>
    <name evidence="4" type="primary">ureD</name>
    <name evidence="5" type="ORF">DT594_06205</name>
</gene>
<comment type="function">
    <text evidence="4">Required for maturation of urease via the functional incorporation of the urease nickel metallocenter.</text>
</comment>
<dbReference type="Pfam" id="PF01774">
    <property type="entry name" value="UreD"/>
    <property type="match status" value="1"/>
</dbReference>
<protein>
    <recommendedName>
        <fullName evidence="4">Urease accessory protein UreD</fullName>
    </recommendedName>
</protein>
<sequence length="285" mass="32014">MTAAWHLEQHDSAINWQAGLNLGVVRQGGRSVLEHVSHRGPLRIQRPLLPEGADCPHLYILHPPGGMVSGDSLRLQVSAGEGSCVLLTTPSSGKFYRARDNGTLQVQHNRFSVSSGASLEYLPQDTIAFEGCNARMITRIDMAKDARFCAWDLLCLGRPASGEGFQRGRVDQHLDVWRDGRPLYIERNRFEGGDELLSARWGLGNAGVSGTWLATLTLDRDQLDRLREDFADYPQLAFTQRHGLLIARYLGQHAEHARNSFIRLWQQLRPLINGRETCLPRIWTT</sequence>
<evidence type="ECO:0000256" key="4">
    <source>
        <dbReference type="HAMAP-Rule" id="MF_01384"/>
    </source>
</evidence>
<dbReference type="Proteomes" id="UP000463138">
    <property type="component" value="Unassembled WGS sequence"/>
</dbReference>
<keyword evidence="4" id="KW-0963">Cytoplasm</keyword>
<evidence type="ECO:0000313" key="5">
    <source>
        <dbReference type="EMBL" id="KAA0696902.1"/>
    </source>
</evidence>
<dbReference type="PANTHER" id="PTHR33643:SF1">
    <property type="entry name" value="UREASE ACCESSORY PROTEIN D"/>
    <property type="match status" value="1"/>
</dbReference>
<evidence type="ECO:0000313" key="6">
    <source>
        <dbReference type="Proteomes" id="UP000463138"/>
    </source>
</evidence>
<comment type="subunit">
    <text evidence="4">UreD, UreF and UreG form a complex that acts as a GTP-hydrolysis-dependent molecular chaperone, activating the urease apoprotein by helping to assemble the nickel containing metallocenter of UreC. The UreE protein probably delivers the nickel.</text>
</comment>
<evidence type="ECO:0000256" key="1">
    <source>
        <dbReference type="ARBA" id="ARBA00007177"/>
    </source>
</evidence>
<organism evidence="5 6">
    <name type="scientific">Halopseudomonas laoshanensis</name>
    <dbReference type="NCBI Taxonomy" id="2268758"/>
    <lineage>
        <taxon>Bacteria</taxon>
        <taxon>Pseudomonadati</taxon>
        <taxon>Pseudomonadota</taxon>
        <taxon>Gammaproteobacteria</taxon>
        <taxon>Pseudomonadales</taxon>
        <taxon>Pseudomonadaceae</taxon>
        <taxon>Halopseudomonas</taxon>
    </lineage>
</organism>
<evidence type="ECO:0000256" key="3">
    <source>
        <dbReference type="ARBA" id="ARBA00023186"/>
    </source>
</evidence>
<dbReference type="HAMAP" id="MF_01384">
    <property type="entry name" value="UreD"/>
    <property type="match status" value="1"/>
</dbReference>
<dbReference type="InterPro" id="IPR002669">
    <property type="entry name" value="UreD"/>
</dbReference>
<keyword evidence="3 4" id="KW-0143">Chaperone</keyword>
<keyword evidence="6" id="KW-1185">Reference proteome</keyword>
<dbReference type="AlphaFoldDB" id="A0A7V7GWY4"/>
<keyword evidence="2 4" id="KW-0996">Nickel insertion</keyword>
<accession>A0A7V7GWY4</accession>
<comment type="subcellular location">
    <subcellularLocation>
        <location evidence="4">Cytoplasm</location>
    </subcellularLocation>
</comment>
<evidence type="ECO:0000256" key="2">
    <source>
        <dbReference type="ARBA" id="ARBA00022988"/>
    </source>
</evidence>
<dbReference type="PANTHER" id="PTHR33643">
    <property type="entry name" value="UREASE ACCESSORY PROTEIN D"/>
    <property type="match status" value="1"/>
</dbReference>
<dbReference type="GO" id="GO:0016151">
    <property type="term" value="F:nickel cation binding"/>
    <property type="evidence" value="ECO:0007669"/>
    <property type="project" value="UniProtKB-UniRule"/>
</dbReference>
<comment type="caution">
    <text evidence="5">The sequence shown here is derived from an EMBL/GenBank/DDBJ whole genome shotgun (WGS) entry which is preliminary data.</text>
</comment>
<dbReference type="GO" id="GO:0005737">
    <property type="term" value="C:cytoplasm"/>
    <property type="evidence" value="ECO:0007669"/>
    <property type="project" value="UniProtKB-SubCell"/>
</dbReference>
<dbReference type="OrthoDB" id="9798842at2"/>
<reference evidence="5 6" key="1">
    <citation type="submission" date="2018-07" db="EMBL/GenBank/DDBJ databases">
        <title>Pseudomonas laoshanensis sp. nov., isolated from soil.</title>
        <authorList>
            <person name="Sun J."/>
            <person name="Yu L."/>
            <person name="Wang M."/>
            <person name="Zhang C."/>
        </authorList>
    </citation>
    <scope>NUCLEOTIDE SEQUENCE [LARGE SCALE GENOMIC DNA]</scope>
    <source>
        <strain evidence="5 6">Y22</strain>
    </source>
</reference>
<comment type="similarity">
    <text evidence="1 4">Belongs to the UreD family.</text>
</comment>
<proteinExistence type="inferred from homology"/>
<dbReference type="RefSeq" id="WP_149331830.1">
    <property type="nucleotide sequence ID" value="NZ_QOVF01000001.1"/>
</dbReference>
<name>A0A7V7GWY4_9GAMM</name>